<feature type="domain" description="FAS1" evidence="1">
    <location>
        <begin position="178"/>
        <end position="345"/>
    </location>
</feature>
<evidence type="ECO:0000313" key="3">
    <source>
        <dbReference type="Proteomes" id="UP001408356"/>
    </source>
</evidence>
<dbReference type="PANTHER" id="PTHR10900:SF77">
    <property type="entry name" value="FI19380P1"/>
    <property type="match status" value="1"/>
</dbReference>
<organism evidence="2 3">
    <name type="scientific">Seiridium unicorne</name>
    <dbReference type="NCBI Taxonomy" id="138068"/>
    <lineage>
        <taxon>Eukaryota</taxon>
        <taxon>Fungi</taxon>
        <taxon>Dikarya</taxon>
        <taxon>Ascomycota</taxon>
        <taxon>Pezizomycotina</taxon>
        <taxon>Sordariomycetes</taxon>
        <taxon>Xylariomycetidae</taxon>
        <taxon>Amphisphaeriales</taxon>
        <taxon>Sporocadaceae</taxon>
        <taxon>Seiridium</taxon>
    </lineage>
</organism>
<evidence type="ECO:0000259" key="1">
    <source>
        <dbReference type="PROSITE" id="PS50213"/>
    </source>
</evidence>
<sequence length="371" mass="40987">MAHSQTIPTLVTPTVDELEKAFDHLVKELPVIPFDRNNANHTLFQFLEEDVASSSFLKLLRQFPELLALTQDSKSEYTIFLPPDSCWKEELDDKKVAPEDVKELVSFHMSPHYVTTVGLLHMPNVPTVLNPRNLNGPQIIRSQASGSGWKFNGSSRIAKGNILCRNGVIHKINHILTPPSDILTILEQNGLQTFRSAIEAVGTDSVFVSGIKGGTVFAPRDDAFGALGEDVTHFLFETKAGLPYLQALLQLHLVPDLTFFSNLIWPKNNTGARQTSNDESKKIKGRMTQSLPTALKNSAGEPTNLAVTIVRFNAFISLSISRIANVVGKDFAANNGVVHVIDGVLLPQGNEDTPRDGEMTLERFKDMFFLD</sequence>
<dbReference type="PANTHER" id="PTHR10900">
    <property type="entry name" value="PERIOSTIN-RELATED"/>
    <property type="match status" value="1"/>
</dbReference>
<protein>
    <submittedName>
        <fullName evidence="2">FAS1 domain-containing protein</fullName>
    </submittedName>
</protein>
<dbReference type="InterPro" id="IPR036378">
    <property type="entry name" value="FAS1_dom_sf"/>
</dbReference>
<proteinExistence type="predicted"/>
<comment type="caution">
    <text evidence="2">The sequence shown here is derived from an EMBL/GenBank/DDBJ whole genome shotgun (WGS) entry which is preliminary data.</text>
</comment>
<accession>A0ABR2UKM5</accession>
<evidence type="ECO:0000313" key="2">
    <source>
        <dbReference type="EMBL" id="KAK9415173.1"/>
    </source>
</evidence>
<dbReference type="Pfam" id="PF02469">
    <property type="entry name" value="Fasciclin"/>
    <property type="match status" value="2"/>
</dbReference>
<dbReference type="SMART" id="SM00554">
    <property type="entry name" value="FAS1"/>
    <property type="match status" value="2"/>
</dbReference>
<gene>
    <name evidence="2" type="ORF">SUNI508_02021</name>
</gene>
<dbReference type="InterPro" id="IPR050904">
    <property type="entry name" value="Adhesion/Biosynth-related"/>
</dbReference>
<name>A0ABR2UKM5_9PEZI</name>
<reference evidence="2 3" key="1">
    <citation type="journal article" date="2024" name="J. Plant Pathol.">
        <title>Sequence and assembly of the genome of Seiridium unicorne, isolate CBS 538.82, causal agent of cypress canker disease.</title>
        <authorList>
            <person name="Scali E."/>
            <person name="Rocca G.D."/>
            <person name="Danti R."/>
            <person name="Garbelotto M."/>
            <person name="Barberini S."/>
            <person name="Baroncelli R."/>
            <person name="Emiliani G."/>
        </authorList>
    </citation>
    <scope>NUCLEOTIDE SEQUENCE [LARGE SCALE GENOMIC DNA]</scope>
    <source>
        <strain evidence="2 3">BM-138-508</strain>
    </source>
</reference>
<dbReference type="EMBL" id="JARVKF010000418">
    <property type="protein sequence ID" value="KAK9415173.1"/>
    <property type="molecule type" value="Genomic_DNA"/>
</dbReference>
<dbReference type="Proteomes" id="UP001408356">
    <property type="component" value="Unassembled WGS sequence"/>
</dbReference>
<dbReference type="InterPro" id="IPR000782">
    <property type="entry name" value="FAS1_domain"/>
</dbReference>
<keyword evidence="3" id="KW-1185">Reference proteome</keyword>
<dbReference type="PROSITE" id="PS50213">
    <property type="entry name" value="FAS1"/>
    <property type="match status" value="2"/>
</dbReference>
<dbReference type="SUPFAM" id="SSF82153">
    <property type="entry name" value="FAS1 domain"/>
    <property type="match status" value="2"/>
</dbReference>
<dbReference type="Gene3D" id="2.30.180.10">
    <property type="entry name" value="FAS1 domain"/>
    <property type="match status" value="2"/>
</dbReference>
<feature type="domain" description="FAS1" evidence="1">
    <location>
        <begin position="40"/>
        <end position="176"/>
    </location>
</feature>